<evidence type="ECO:0000313" key="4">
    <source>
        <dbReference type="Proteomes" id="UP000437736"/>
    </source>
</evidence>
<dbReference type="EMBL" id="WJHE01000223">
    <property type="protein sequence ID" value="MST32145.1"/>
    <property type="molecule type" value="Genomic_DNA"/>
</dbReference>
<evidence type="ECO:0000259" key="2">
    <source>
        <dbReference type="SMART" id="SM00831"/>
    </source>
</evidence>
<proteinExistence type="predicted"/>
<accession>A0ABW9QQN1</accession>
<reference evidence="3 4" key="1">
    <citation type="submission" date="2019-11" db="EMBL/GenBank/DDBJ databases">
        <title>Acidiferrimicrobium australis gen. nov., sp. nov., an acidophilic and obligately heterotrophic, member of the Actinobacteria that catalyses dissimilatory oxido- reduction of iron isolated from metal-rich acidic water in Chile.</title>
        <authorList>
            <person name="Gonzalez D."/>
            <person name="Huber K."/>
            <person name="Hedrich S."/>
            <person name="Rojas-Villalobos C."/>
            <person name="Quatrini R."/>
            <person name="Dinamarca M.A."/>
            <person name="Schwarz A."/>
            <person name="Canales C."/>
            <person name="Nancucheo I."/>
        </authorList>
    </citation>
    <scope>NUCLEOTIDE SEQUENCE [LARGE SCALE GENOMIC DNA]</scope>
    <source>
        <strain evidence="3 4">USS-CCA1</strain>
    </source>
</reference>
<evidence type="ECO:0000256" key="1">
    <source>
        <dbReference type="SAM" id="MobiDB-lite"/>
    </source>
</evidence>
<dbReference type="Proteomes" id="UP000437736">
    <property type="component" value="Unassembled WGS sequence"/>
</dbReference>
<evidence type="ECO:0000313" key="3">
    <source>
        <dbReference type="EMBL" id="MST32145.1"/>
    </source>
</evidence>
<feature type="domain" description="Cation-transporting P-type ATPase N-terminal" evidence="2">
    <location>
        <begin position="548"/>
        <end position="616"/>
    </location>
</feature>
<gene>
    <name evidence="3" type="ORF">GHK86_05320</name>
</gene>
<protein>
    <recommendedName>
        <fullName evidence="2">Cation-transporting P-type ATPase N-terminal domain-containing protein</fullName>
    </recommendedName>
</protein>
<sequence length="661" mass="67307">MQAIDGVRWATVNPVLAEVVVAFDGDAVDLDDLAAALEGIQAAQGVPDDDFPADLPAHPADLLPIQRGVLALAADTFGIGLGVAAGLLRLPRLPAELASSVPAAESLAPVRRVLEDHPAAETASIVVNALLHGLGQGPVGLLVDGAHRMSLVTELAARRRAWLAAEHRLHPGPPSARPEPVVVEPRPAPLPPGLVETYGQRASLASLVGAGVTLAATRDPRRTADILLAGVPRAARLGVEGFASELGRGLAGRRILPVDPRVLRRLDRVDTVVVDARAVTTGSHVVRDIVVLEAGDPEPAGAAVQALFDPNEPGRRSQRDGWVLAPVTQLSGRWPRGARTRARKLAAPGTRVLALSRDGAVAALVAVAVDVSAATAEIAAAARDAGCALVVAGARSGVAAVMGADATVPGGDHLARSVRALQAEGKVVALLSSRSGAALRAADCGIGVVSDREQHPPWGADVICFHLSEAATIIDAVPLARSASRQAVACAAVGSTVGSLLALPPAPGAGRRAVTAVQLSTLAALATGTWTAARLPARRVRSDLHPPRWDTLDPSEVLARLGSGPGGLTSDQVAVRSRPVEEAARPGITSLVAAELTNPLSVILGAGAGLSAAVGSVLDAVMVAGVIGVDALLGAAQRQRASSRGEFHPPALSEPDVTVSR</sequence>
<feature type="non-terminal residue" evidence="3">
    <location>
        <position position="661"/>
    </location>
</feature>
<keyword evidence="4" id="KW-1185">Reference proteome</keyword>
<name>A0ABW9QQN1_9ACTN</name>
<dbReference type="InterPro" id="IPR023298">
    <property type="entry name" value="ATPase_P-typ_TM_dom_sf"/>
</dbReference>
<organism evidence="3 4">
    <name type="scientific">Acidiferrimicrobium australe</name>
    <dbReference type="NCBI Taxonomy" id="2664430"/>
    <lineage>
        <taxon>Bacteria</taxon>
        <taxon>Bacillati</taxon>
        <taxon>Actinomycetota</taxon>
        <taxon>Acidimicrobiia</taxon>
        <taxon>Acidimicrobiales</taxon>
        <taxon>Acidimicrobiaceae</taxon>
        <taxon>Acidiferrimicrobium</taxon>
    </lineage>
</organism>
<feature type="region of interest" description="Disordered" evidence="1">
    <location>
        <begin position="640"/>
        <end position="661"/>
    </location>
</feature>
<dbReference type="SUPFAM" id="SSF81665">
    <property type="entry name" value="Calcium ATPase, transmembrane domain M"/>
    <property type="match status" value="1"/>
</dbReference>
<comment type="caution">
    <text evidence="3">The sequence shown here is derived from an EMBL/GenBank/DDBJ whole genome shotgun (WGS) entry which is preliminary data.</text>
</comment>
<dbReference type="SMART" id="SM00831">
    <property type="entry name" value="Cation_ATPase_N"/>
    <property type="match status" value="1"/>
</dbReference>
<dbReference type="InterPro" id="IPR004014">
    <property type="entry name" value="ATPase_P-typ_cation-transptr_N"/>
</dbReference>